<evidence type="ECO:0000313" key="1">
    <source>
        <dbReference type="EMBL" id="MFD2458164.1"/>
    </source>
</evidence>
<accession>A0ABW5GG77</accession>
<proteinExistence type="predicted"/>
<evidence type="ECO:0000313" key="2">
    <source>
        <dbReference type="Proteomes" id="UP001597419"/>
    </source>
</evidence>
<dbReference type="RefSeq" id="WP_345395351.1">
    <property type="nucleotide sequence ID" value="NZ_BAABHG010000007.1"/>
</dbReference>
<sequence>MTAAAVPAGPADLAPEDRGRTTLADRAVRRIAAHAVGEVDGVGADVQVSARIDEESATLDVRLPVRYPAPVARTTEQARAHVTARTAELTGLTVRRVDITVSALPNEPVTTRRVR</sequence>
<keyword evidence="2" id="KW-1185">Reference proteome</keyword>
<name>A0ABW5GG77_9PSEU</name>
<organism evidence="1 2">
    <name type="scientific">Amycolatopsis samaneae</name>
    <dbReference type="NCBI Taxonomy" id="664691"/>
    <lineage>
        <taxon>Bacteria</taxon>
        <taxon>Bacillati</taxon>
        <taxon>Actinomycetota</taxon>
        <taxon>Actinomycetes</taxon>
        <taxon>Pseudonocardiales</taxon>
        <taxon>Pseudonocardiaceae</taxon>
        <taxon>Amycolatopsis</taxon>
    </lineage>
</organism>
<protein>
    <submittedName>
        <fullName evidence="1">Asp23/Gls24 family envelope stress response protein</fullName>
    </submittedName>
</protein>
<dbReference type="Proteomes" id="UP001597419">
    <property type="component" value="Unassembled WGS sequence"/>
</dbReference>
<gene>
    <name evidence="1" type="ORF">ACFSYJ_06130</name>
</gene>
<comment type="caution">
    <text evidence="1">The sequence shown here is derived from an EMBL/GenBank/DDBJ whole genome shotgun (WGS) entry which is preliminary data.</text>
</comment>
<reference evidence="2" key="1">
    <citation type="journal article" date="2019" name="Int. J. Syst. Evol. Microbiol.">
        <title>The Global Catalogue of Microorganisms (GCM) 10K type strain sequencing project: providing services to taxonomists for standard genome sequencing and annotation.</title>
        <authorList>
            <consortium name="The Broad Institute Genomics Platform"/>
            <consortium name="The Broad Institute Genome Sequencing Center for Infectious Disease"/>
            <person name="Wu L."/>
            <person name="Ma J."/>
        </authorList>
    </citation>
    <scope>NUCLEOTIDE SEQUENCE [LARGE SCALE GENOMIC DNA]</scope>
    <source>
        <strain evidence="2">CGMCC 4.7643</strain>
    </source>
</reference>
<dbReference type="EMBL" id="JBHUKU010000003">
    <property type="protein sequence ID" value="MFD2458164.1"/>
    <property type="molecule type" value="Genomic_DNA"/>
</dbReference>